<proteinExistence type="evidence at transcript level"/>
<organism evidence="1">
    <name type="scientific">Picea sitchensis</name>
    <name type="common">Sitka spruce</name>
    <name type="synonym">Pinus sitchensis</name>
    <dbReference type="NCBI Taxonomy" id="3332"/>
    <lineage>
        <taxon>Eukaryota</taxon>
        <taxon>Viridiplantae</taxon>
        <taxon>Streptophyta</taxon>
        <taxon>Embryophyta</taxon>
        <taxon>Tracheophyta</taxon>
        <taxon>Spermatophyta</taxon>
        <taxon>Pinopsida</taxon>
        <taxon>Pinidae</taxon>
        <taxon>Conifers I</taxon>
        <taxon>Pinales</taxon>
        <taxon>Pinaceae</taxon>
        <taxon>Picea</taxon>
    </lineage>
</organism>
<protein>
    <submittedName>
        <fullName evidence="1">Uncharacterized protein</fullName>
    </submittedName>
</protein>
<name>A9NRL6_PICSI</name>
<reference evidence="1" key="1">
    <citation type="journal article" date="2008" name="BMC Genomics">
        <title>A conifer genomics resource of 200,000 spruce (Picea spp.) ESTs and 6,464 high-quality, sequence-finished full-length cDNAs for Sitka spruce (Picea sitchensis).</title>
        <authorList>
            <person name="Ralph S.G."/>
            <person name="Chun H.J."/>
            <person name="Kolosova N."/>
            <person name="Cooper D."/>
            <person name="Oddy C."/>
            <person name="Ritland C.E."/>
            <person name="Kirkpatrick R."/>
            <person name="Moore R."/>
            <person name="Barber S."/>
            <person name="Holt R.A."/>
            <person name="Jones S.J."/>
            <person name="Marra M.A."/>
            <person name="Douglas C.J."/>
            <person name="Ritland K."/>
            <person name="Bohlmann J."/>
        </authorList>
    </citation>
    <scope>NUCLEOTIDE SEQUENCE</scope>
    <source>
        <tissue evidence="1">Green portion of the leader tissue</tissue>
    </source>
</reference>
<sequence>MGECTPALCSRRQSKDVCCSSRSCGVSCGSNRARASWRRHGGFAETETQDWESCITS</sequence>
<evidence type="ECO:0000313" key="1">
    <source>
        <dbReference type="EMBL" id="ABK23277.1"/>
    </source>
</evidence>
<accession>A9NRL6</accession>
<dbReference type="AlphaFoldDB" id="A9NRL6"/>
<dbReference type="EMBL" id="EF083945">
    <property type="protein sequence ID" value="ABK23277.1"/>
    <property type="molecule type" value="mRNA"/>
</dbReference>